<feature type="compositionally biased region" description="Basic and acidic residues" evidence="1">
    <location>
        <begin position="219"/>
        <end position="233"/>
    </location>
</feature>
<sequence>MESDDDYQFPLPEEPSPPLHARKLKRLKKAIRVSNDPLVNTSDKSPLMPTSDSSKFEPLESSEALGFNDSSESLPSRSESEGLDGEKGAKRALEFDSADGEFDGKGEGGSGEMGEFDGKGGDGSGEMEDFDGKGGDGSGEMEDFDGKGENGSGDMGAFDGKEGDRNEEMGDEAVDFEINNSEKKRQNLEGFKEKKEKKKKRARSYGDDGKRKATASNKRKAEKERRDHLKQLHAESQRLLRETRDAAFKPVPLVQKPISSVLEKIRQRKLEVSKKAAMLNSNSSIAEHDGFLKEAMMDLDSENISIAGRGDYEFEKVVNEETIAHPSDVESVLDAVPRERSNESVKDLSHENIPSQVALDEESKCAFRAPIDDTQDLFCYSQTSDSKDDLPSEQDDSPPEEVFAPSLLTMNLKLDSAPPDDVSSDEEDNEKENMDPHLHGLVSSPKGDPVKAFVDDEAEEEDDSDNDLCRFQENEEDDDTGDAEELNDLIATEYEEKVTDSEKRHELHQKWLEQQDAAGTDNLMQRLKCGSRQREMTLLEEKEDMEEDEEDFSYEAAEDLVPTNVARMNSRKLKQMIPQMFTDKDDAFLSSDDEETEKSLVKQRLLQKAEEQATFLSPVEDANSREVFGLIKKLNIVPDTKKKAKPSSFFDKLVTAVNGNSFSKSSFIGRVSSNSLPSSHKRGSSTVRSFIFGRDDSNSRSAIAMSEDSSDTIQGEIRPTRTTSAKFSGSQLKTCTQNTKIAAETISDTSLFEILRRSSQQLNQCPRDETVGRTQTVFAAFKLPKKSIKIEGES</sequence>
<evidence type="ECO:0000313" key="3">
    <source>
        <dbReference type="Proteomes" id="UP001415857"/>
    </source>
</evidence>
<feature type="compositionally biased region" description="Basic and acidic residues" evidence="1">
    <location>
        <begin position="336"/>
        <end position="350"/>
    </location>
</feature>
<feature type="compositionally biased region" description="Basic residues" evidence="1">
    <location>
        <begin position="20"/>
        <end position="31"/>
    </location>
</feature>
<dbReference type="PANTHER" id="PTHR36005">
    <property type="entry name" value="DNA LIGASE-LIKE PROTEIN"/>
    <property type="match status" value="1"/>
</dbReference>
<organism evidence="2 3">
    <name type="scientific">Liquidambar formosana</name>
    <name type="common">Formosan gum</name>
    <dbReference type="NCBI Taxonomy" id="63359"/>
    <lineage>
        <taxon>Eukaryota</taxon>
        <taxon>Viridiplantae</taxon>
        <taxon>Streptophyta</taxon>
        <taxon>Embryophyta</taxon>
        <taxon>Tracheophyta</taxon>
        <taxon>Spermatophyta</taxon>
        <taxon>Magnoliopsida</taxon>
        <taxon>eudicotyledons</taxon>
        <taxon>Gunneridae</taxon>
        <taxon>Pentapetalae</taxon>
        <taxon>Saxifragales</taxon>
        <taxon>Altingiaceae</taxon>
        <taxon>Liquidambar</taxon>
    </lineage>
</organism>
<comment type="caution">
    <text evidence="2">The sequence shown here is derived from an EMBL/GenBank/DDBJ whole genome shotgun (WGS) entry which is preliminary data.</text>
</comment>
<gene>
    <name evidence="2" type="ORF">L1049_026299</name>
</gene>
<dbReference type="PANTHER" id="PTHR36005:SF1">
    <property type="entry name" value="DNA LIGASE-LIKE PROTEIN"/>
    <property type="match status" value="1"/>
</dbReference>
<feature type="compositionally biased region" description="Basic and acidic residues" evidence="1">
    <location>
        <begin position="78"/>
        <end position="94"/>
    </location>
</feature>
<protein>
    <submittedName>
        <fullName evidence="2">Uncharacterized protein</fullName>
    </submittedName>
</protein>
<feature type="compositionally biased region" description="Basic and acidic residues" evidence="1">
    <location>
        <begin position="159"/>
        <end position="168"/>
    </location>
</feature>
<evidence type="ECO:0000313" key="2">
    <source>
        <dbReference type="EMBL" id="KAK9270716.1"/>
    </source>
</evidence>
<feature type="compositionally biased region" description="Polar residues" evidence="1">
    <location>
        <begin position="37"/>
        <end position="53"/>
    </location>
</feature>
<feature type="compositionally biased region" description="Acidic residues" evidence="1">
    <location>
        <begin position="455"/>
        <end position="466"/>
    </location>
</feature>
<feature type="region of interest" description="Disordered" evidence="1">
    <location>
        <begin position="378"/>
        <end position="485"/>
    </location>
</feature>
<dbReference type="EMBL" id="JBBPBK010000014">
    <property type="protein sequence ID" value="KAK9270716.1"/>
    <property type="molecule type" value="Genomic_DNA"/>
</dbReference>
<evidence type="ECO:0000256" key="1">
    <source>
        <dbReference type="SAM" id="MobiDB-lite"/>
    </source>
</evidence>
<dbReference type="Proteomes" id="UP001415857">
    <property type="component" value="Unassembled WGS sequence"/>
</dbReference>
<feature type="region of interest" description="Disordered" evidence="1">
    <location>
        <begin position="1"/>
        <end position="233"/>
    </location>
</feature>
<feature type="compositionally biased region" description="Acidic residues" evidence="1">
    <location>
        <begin position="474"/>
        <end position="485"/>
    </location>
</feature>
<keyword evidence="3" id="KW-1185">Reference proteome</keyword>
<dbReference type="AlphaFoldDB" id="A0AAP0NEH5"/>
<proteinExistence type="predicted"/>
<name>A0AAP0NEH5_LIQFO</name>
<accession>A0AAP0NEH5</accession>
<feature type="region of interest" description="Disordered" evidence="1">
    <location>
        <begin position="328"/>
        <end position="359"/>
    </location>
</feature>
<reference evidence="2 3" key="1">
    <citation type="journal article" date="2024" name="Plant J.">
        <title>Genome sequences and population genomics reveal climatic adaptation and genomic divergence between two closely related sweetgum species.</title>
        <authorList>
            <person name="Xu W.Q."/>
            <person name="Ren C.Q."/>
            <person name="Zhang X.Y."/>
            <person name="Comes H.P."/>
            <person name="Liu X.H."/>
            <person name="Li Y.G."/>
            <person name="Kettle C.J."/>
            <person name="Jalonen R."/>
            <person name="Gaisberger H."/>
            <person name="Ma Y.Z."/>
            <person name="Qiu Y.X."/>
        </authorList>
    </citation>
    <scope>NUCLEOTIDE SEQUENCE [LARGE SCALE GENOMIC DNA]</scope>
    <source>
        <strain evidence="2">Hangzhou</strain>
    </source>
</reference>
<feature type="compositionally biased region" description="Basic and acidic residues" evidence="1">
    <location>
        <begin position="180"/>
        <end position="194"/>
    </location>
</feature>